<evidence type="ECO:0000313" key="3">
    <source>
        <dbReference type="EMBL" id="MBI8989206.1"/>
    </source>
</evidence>
<dbReference type="PROSITE" id="PS51318">
    <property type="entry name" value="TAT"/>
    <property type="match status" value="1"/>
</dbReference>
<keyword evidence="2" id="KW-0812">Transmembrane</keyword>
<dbReference type="AlphaFoldDB" id="A0A934I519"/>
<evidence type="ECO:0000256" key="1">
    <source>
        <dbReference type="SAM" id="MobiDB-lite"/>
    </source>
</evidence>
<proteinExistence type="predicted"/>
<dbReference type="RefSeq" id="WP_198738208.1">
    <property type="nucleotide sequence ID" value="NZ_JAEIOS010000011.1"/>
</dbReference>
<dbReference type="InterPro" id="IPR006311">
    <property type="entry name" value="TAT_signal"/>
</dbReference>
<organism evidence="3 4">
    <name type="scientific">Corynebacterium meridianum</name>
    <dbReference type="NCBI Taxonomy" id="2765363"/>
    <lineage>
        <taxon>Bacteria</taxon>
        <taxon>Bacillati</taxon>
        <taxon>Actinomycetota</taxon>
        <taxon>Actinomycetes</taxon>
        <taxon>Mycobacteriales</taxon>
        <taxon>Corynebacteriaceae</taxon>
        <taxon>Corynebacterium</taxon>
    </lineage>
</organism>
<sequence>MPNTRNHHLGRRAIAAITSAALLSAGITAVTAPQAIAVEAEASTATVTVDYSFTYPAGDLVAAVFEIEATNLTPGATLTALIDGEAAGFHAGGLNINPTDTVNEDGSYKGRVVGMAPAVTGGVDHTITISDGTNSVSAESHLDPLVNFGRVEAPEVTNTAIGTTDLAVSLVNLKPGSVVTHIGNDNLSLLPAGETPTVDDSGNLTIPDLSIPDDPALLGQEIAVTVRVAGTDTETTLDSTATIGPRSPLKNTDGFSVVSQELGSGLYQVKYSAKQNALFVTRSKFVGADPTSIYKVNADTLEIEATYTPVSEPGNTNEDANKVFGLGIDDTRDILWVTHSLNDSVSAYSTVTGELLKVFPKGSVPHPRAIAVDEATGLAYVSTPVSPEQSIAVFDGNTLTQKDSLATPGFSGAMELLLNTEEKALYTVGFNNGKAARISLPSGTTTVYDLPGDNDPQGGGVALDTKRNHLFVANQRPSTVDVIDLADGSVISTIVTGDTPLDAIYDAVHDRVFVINRVSGTATVIDPETLDIVGNLDVGFYPNDMTTDGKGHIYGVNKPTSGSYGTADSVFRIEPITEDPGPGSTDTTGSSTPGASAAGSVAGSTVGIIAILGAIGAVLGGLFHLVTSGTLPAGLSNLIPWLKR</sequence>
<dbReference type="SUPFAM" id="SSF51004">
    <property type="entry name" value="C-terminal (heme d1) domain of cytochrome cd1-nitrite reductase"/>
    <property type="match status" value="1"/>
</dbReference>
<dbReference type="PANTHER" id="PTHR47197:SF3">
    <property type="entry name" value="DIHYDRO-HEME D1 DEHYDROGENASE"/>
    <property type="match status" value="1"/>
</dbReference>
<dbReference type="Gene3D" id="2.130.10.10">
    <property type="entry name" value="YVTN repeat-like/Quinoprotein amine dehydrogenase"/>
    <property type="match status" value="1"/>
</dbReference>
<dbReference type="PANTHER" id="PTHR47197">
    <property type="entry name" value="PROTEIN NIRF"/>
    <property type="match status" value="1"/>
</dbReference>
<gene>
    <name evidence="3" type="ORF">JDV75_05460</name>
</gene>
<keyword evidence="2" id="KW-0472">Membrane</keyword>
<keyword evidence="2" id="KW-1133">Transmembrane helix</keyword>
<accession>A0A934I519</accession>
<comment type="caution">
    <text evidence="3">The sequence shown here is derived from an EMBL/GenBank/DDBJ whole genome shotgun (WGS) entry which is preliminary data.</text>
</comment>
<dbReference type="Proteomes" id="UP000645966">
    <property type="component" value="Unassembled WGS sequence"/>
</dbReference>
<protein>
    <recommendedName>
        <fullName evidence="5">DNA-binding beta-propeller fold protein YncE</fullName>
    </recommendedName>
</protein>
<dbReference type="InterPro" id="IPR011048">
    <property type="entry name" value="Haem_d1_sf"/>
</dbReference>
<reference evidence="3" key="1">
    <citation type="submission" date="2020-12" db="EMBL/GenBank/DDBJ databases">
        <title>Genome public.</title>
        <authorList>
            <person name="Sun Q."/>
        </authorList>
    </citation>
    <scope>NUCLEOTIDE SEQUENCE</scope>
    <source>
        <strain evidence="3">CCM 8863</strain>
    </source>
</reference>
<name>A0A934I519_9CORY</name>
<evidence type="ECO:0008006" key="5">
    <source>
        <dbReference type="Google" id="ProtNLM"/>
    </source>
</evidence>
<feature type="transmembrane region" description="Helical" evidence="2">
    <location>
        <begin position="606"/>
        <end position="626"/>
    </location>
</feature>
<evidence type="ECO:0000256" key="2">
    <source>
        <dbReference type="SAM" id="Phobius"/>
    </source>
</evidence>
<dbReference type="EMBL" id="JAEIOS010000011">
    <property type="protein sequence ID" value="MBI8989206.1"/>
    <property type="molecule type" value="Genomic_DNA"/>
</dbReference>
<dbReference type="InterPro" id="IPR015943">
    <property type="entry name" value="WD40/YVTN_repeat-like_dom_sf"/>
</dbReference>
<feature type="compositionally biased region" description="Low complexity" evidence="1">
    <location>
        <begin position="579"/>
        <end position="596"/>
    </location>
</feature>
<dbReference type="InterPro" id="IPR051200">
    <property type="entry name" value="Host-pathogen_enzymatic-act"/>
</dbReference>
<feature type="region of interest" description="Disordered" evidence="1">
    <location>
        <begin position="574"/>
        <end position="596"/>
    </location>
</feature>
<evidence type="ECO:0000313" key="4">
    <source>
        <dbReference type="Proteomes" id="UP000645966"/>
    </source>
</evidence>
<keyword evidence="4" id="KW-1185">Reference proteome</keyword>